<keyword evidence="1" id="KW-0812">Transmembrane</keyword>
<gene>
    <name evidence="2" type="ORF">IDM40_11680</name>
</gene>
<sequence>MRRRGRWDNWVAIAAGLALALSWTWHYLLGFPGGLMMVLGLITIMASTISITRPGAVSSEAAVTGAGVLAFLLPWLLAFTGSTAAAATAWGLGAVIAVLGVIGLVSARANVKRDPELAWGNHMPQSV</sequence>
<feature type="transmembrane region" description="Helical" evidence="1">
    <location>
        <begin position="61"/>
        <end position="78"/>
    </location>
</feature>
<name>A0ABR9P691_9ACTN</name>
<dbReference type="Proteomes" id="UP000806528">
    <property type="component" value="Unassembled WGS sequence"/>
</dbReference>
<organism evidence="2 3">
    <name type="scientific">Nocardiopsis coralli</name>
    <dbReference type="NCBI Taxonomy" id="2772213"/>
    <lineage>
        <taxon>Bacteria</taxon>
        <taxon>Bacillati</taxon>
        <taxon>Actinomycetota</taxon>
        <taxon>Actinomycetes</taxon>
        <taxon>Streptosporangiales</taxon>
        <taxon>Nocardiopsidaceae</taxon>
        <taxon>Nocardiopsis</taxon>
    </lineage>
</organism>
<evidence type="ECO:0000313" key="2">
    <source>
        <dbReference type="EMBL" id="MBE2999362.1"/>
    </source>
</evidence>
<evidence type="ECO:0000313" key="3">
    <source>
        <dbReference type="Proteomes" id="UP000806528"/>
    </source>
</evidence>
<reference evidence="2 3" key="1">
    <citation type="submission" date="2020-09" db="EMBL/GenBank/DDBJ databases">
        <title>Diversity and distribution of actinomycetes associated with coral in the coast of Hainan.</title>
        <authorList>
            <person name="Li F."/>
        </authorList>
    </citation>
    <scope>NUCLEOTIDE SEQUENCE [LARGE SCALE GENOMIC DNA]</scope>
    <source>
        <strain evidence="2 3">HNM0947</strain>
    </source>
</reference>
<feature type="transmembrane region" description="Helical" evidence="1">
    <location>
        <begin position="84"/>
        <end position="105"/>
    </location>
</feature>
<feature type="transmembrane region" description="Helical" evidence="1">
    <location>
        <begin position="31"/>
        <end position="49"/>
    </location>
</feature>
<keyword evidence="1" id="KW-1133">Transmembrane helix</keyword>
<evidence type="ECO:0000256" key="1">
    <source>
        <dbReference type="SAM" id="Phobius"/>
    </source>
</evidence>
<comment type="caution">
    <text evidence="2">The sequence shown here is derived from an EMBL/GenBank/DDBJ whole genome shotgun (WGS) entry which is preliminary data.</text>
</comment>
<keyword evidence="1" id="KW-0472">Membrane</keyword>
<accession>A0ABR9P691</accession>
<feature type="transmembrane region" description="Helical" evidence="1">
    <location>
        <begin position="7"/>
        <end position="25"/>
    </location>
</feature>
<protein>
    <recommendedName>
        <fullName evidence="4">SPW repeat-containing protein</fullName>
    </recommendedName>
</protein>
<dbReference type="EMBL" id="JADBGI010000008">
    <property type="protein sequence ID" value="MBE2999362.1"/>
    <property type="molecule type" value="Genomic_DNA"/>
</dbReference>
<keyword evidence="3" id="KW-1185">Reference proteome</keyword>
<dbReference type="RefSeq" id="WP_193122007.1">
    <property type="nucleotide sequence ID" value="NZ_JADBGI010000008.1"/>
</dbReference>
<proteinExistence type="predicted"/>
<evidence type="ECO:0008006" key="4">
    <source>
        <dbReference type="Google" id="ProtNLM"/>
    </source>
</evidence>